<evidence type="ECO:0000313" key="2">
    <source>
        <dbReference type="EMBL" id="PTQ51798.1"/>
    </source>
</evidence>
<evidence type="ECO:0000313" key="3">
    <source>
        <dbReference type="Proteomes" id="UP000244180"/>
    </source>
</evidence>
<feature type="compositionally biased region" description="Basic and acidic residues" evidence="1">
    <location>
        <begin position="17"/>
        <end position="30"/>
    </location>
</feature>
<dbReference type="AlphaFoldDB" id="A0A2T5G6J5"/>
<feature type="region of interest" description="Disordered" evidence="1">
    <location>
        <begin position="1"/>
        <end position="46"/>
    </location>
</feature>
<evidence type="ECO:0000256" key="1">
    <source>
        <dbReference type="SAM" id="MobiDB-lite"/>
    </source>
</evidence>
<organism evidence="2 3">
    <name type="scientific">Hydrogenibacillus schlegelii</name>
    <name type="common">Bacillus schlegelii</name>
    <dbReference type="NCBI Taxonomy" id="1484"/>
    <lineage>
        <taxon>Bacteria</taxon>
        <taxon>Bacillati</taxon>
        <taxon>Bacillota</taxon>
        <taxon>Bacilli</taxon>
        <taxon>Bacillales</taxon>
        <taxon>Bacillales Family X. Incertae Sedis</taxon>
        <taxon>Hydrogenibacillus</taxon>
    </lineage>
</organism>
<comment type="caution">
    <text evidence="2">The sequence shown here is derived from an EMBL/GenBank/DDBJ whole genome shotgun (WGS) entry which is preliminary data.</text>
</comment>
<reference evidence="2 3" key="1">
    <citation type="submission" date="2017-08" db="EMBL/GenBank/DDBJ databases">
        <title>Burning lignite coal seam in the remote Altai Mountains harbors a hydrogen-driven thermophilic microbial community.</title>
        <authorList>
            <person name="Kadnikov V.V."/>
            <person name="Mardanov A.V."/>
            <person name="Ivasenko D."/>
            <person name="Beletsky A.V."/>
            <person name="Karnachuk O.V."/>
            <person name="Ravin N.V."/>
        </authorList>
    </citation>
    <scope>NUCLEOTIDE SEQUENCE [LARGE SCALE GENOMIC DNA]</scope>
    <source>
        <strain evidence="2">AL33</strain>
    </source>
</reference>
<protein>
    <submittedName>
        <fullName evidence="2">Uncharacterized protein</fullName>
    </submittedName>
</protein>
<dbReference type="Proteomes" id="UP000244180">
    <property type="component" value="Unassembled WGS sequence"/>
</dbReference>
<accession>A0A2T5G6J5</accession>
<gene>
    <name evidence="2" type="ORF">HSCHL_1171</name>
</gene>
<dbReference type="EMBL" id="PEBV01000039">
    <property type="protein sequence ID" value="PTQ51798.1"/>
    <property type="molecule type" value="Genomic_DNA"/>
</dbReference>
<sequence>MRKGESLTLKPKNFVQKLKEQRDQASKEVHSISPPLTGRKGRYFFQ</sequence>
<name>A0A2T5G6J5_HYDSH</name>
<proteinExistence type="predicted"/>